<accession>A0A1B9DXS7</accession>
<reference evidence="2 3" key="1">
    <citation type="submission" date="2016-03" db="EMBL/GenBank/DDBJ databases">
        <authorList>
            <person name="Ploux O."/>
        </authorList>
    </citation>
    <scope>NUCLEOTIDE SEQUENCE [LARGE SCALE GENOMIC DNA]</scope>
    <source>
        <strain evidence="2 3">LPB0076</strain>
    </source>
</reference>
<keyword evidence="1" id="KW-1133">Transmembrane helix</keyword>
<dbReference type="STRING" id="1763534.GCA_001831475_00119"/>
<protein>
    <submittedName>
        <fullName evidence="2">Exosortase F system-associated protein</fullName>
    </submittedName>
</protein>
<dbReference type="NCBIfam" id="TIGR04127">
    <property type="entry name" value="flavo_near_exo"/>
    <property type="match status" value="1"/>
</dbReference>
<keyword evidence="1" id="KW-0472">Membrane</keyword>
<dbReference type="OrthoDB" id="982493at2"/>
<feature type="transmembrane region" description="Helical" evidence="1">
    <location>
        <begin position="7"/>
        <end position="28"/>
    </location>
</feature>
<dbReference type="EMBL" id="LVEP01000038">
    <property type="protein sequence ID" value="OCB74486.1"/>
    <property type="molecule type" value="Genomic_DNA"/>
</dbReference>
<dbReference type="AlphaFoldDB" id="A0A1B9DXS7"/>
<dbReference type="RefSeq" id="WP_066336302.1">
    <property type="nucleotide sequence ID" value="NZ_CP017688.1"/>
</dbReference>
<evidence type="ECO:0000256" key="1">
    <source>
        <dbReference type="SAM" id="Phobius"/>
    </source>
</evidence>
<gene>
    <name evidence="2" type="ORF">LPBF_10905</name>
</gene>
<dbReference type="Proteomes" id="UP000093510">
    <property type="component" value="Unassembled WGS sequence"/>
</dbReference>
<evidence type="ECO:0000313" key="3">
    <source>
        <dbReference type="Proteomes" id="UP000093510"/>
    </source>
</evidence>
<feature type="transmembrane region" description="Helical" evidence="1">
    <location>
        <begin position="55"/>
        <end position="79"/>
    </location>
</feature>
<proteinExistence type="predicted"/>
<keyword evidence="1" id="KW-0812">Transmembrane</keyword>
<feature type="transmembrane region" description="Helical" evidence="1">
    <location>
        <begin position="121"/>
        <end position="142"/>
    </location>
</feature>
<dbReference type="InterPro" id="IPR026414">
    <property type="entry name" value="ExosoTase_F-assoc_memb"/>
</dbReference>
<feature type="transmembrane region" description="Helical" evidence="1">
    <location>
        <begin position="91"/>
        <end position="109"/>
    </location>
</feature>
<organism evidence="2 3">
    <name type="scientific">Flavobacterium crassostreae</name>
    <dbReference type="NCBI Taxonomy" id="1763534"/>
    <lineage>
        <taxon>Bacteria</taxon>
        <taxon>Pseudomonadati</taxon>
        <taxon>Bacteroidota</taxon>
        <taxon>Flavobacteriia</taxon>
        <taxon>Flavobacteriales</taxon>
        <taxon>Flavobacteriaceae</taxon>
        <taxon>Flavobacterium</taxon>
    </lineage>
</organism>
<keyword evidence="3" id="KW-1185">Reference proteome</keyword>
<comment type="caution">
    <text evidence="2">The sequence shown here is derived from an EMBL/GenBank/DDBJ whole genome shotgun (WGS) entry which is preliminary data.</text>
</comment>
<evidence type="ECO:0000313" key="2">
    <source>
        <dbReference type="EMBL" id="OCB74486.1"/>
    </source>
</evidence>
<sequence length="147" mass="17680">MLKKQSECYLAIVLVLLLVLLLIGVRVYEDELFYDPFLNYFKTDFKTAPLPPYNALQLFLGLVFRYALNMLFSMGLLYVVFKEIAWIKFAAFLYVFFFMVLVFWFYLLVSFWEPVNTLGLFYVRRFLIQPLFVLLFIPAFYYQKTNK</sequence>
<name>A0A1B9DXS7_9FLAO</name>